<dbReference type="AlphaFoldDB" id="A0A0G1LM30"/>
<evidence type="ECO:0000256" key="4">
    <source>
        <dbReference type="ARBA" id="ARBA00022705"/>
    </source>
</evidence>
<accession>A0A0G1LM30</accession>
<proteinExistence type="inferred from homology"/>
<dbReference type="GO" id="GO:0003910">
    <property type="term" value="F:DNA ligase (ATP) activity"/>
    <property type="evidence" value="ECO:0007669"/>
    <property type="project" value="UniProtKB-EC"/>
</dbReference>
<evidence type="ECO:0000256" key="2">
    <source>
        <dbReference type="ARBA" id="ARBA00022598"/>
    </source>
</evidence>
<dbReference type="InterPro" id="IPR016059">
    <property type="entry name" value="DNA_ligase_ATP-dep_CS"/>
</dbReference>
<evidence type="ECO:0000256" key="13">
    <source>
        <dbReference type="RuleBase" id="RU004196"/>
    </source>
</evidence>
<organism evidence="15 16">
    <name type="scientific">candidate division WWE3 bacterium GW2011_GWB1_44_4</name>
    <dbReference type="NCBI Taxonomy" id="1619116"/>
    <lineage>
        <taxon>Bacteria</taxon>
        <taxon>Katanobacteria</taxon>
    </lineage>
</organism>
<evidence type="ECO:0000256" key="1">
    <source>
        <dbReference type="ARBA" id="ARBA00007572"/>
    </source>
</evidence>
<evidence type="ECO:0000256" key="10">
    <source>
        <dbReference type="ARBA" id="ARBA00023306"/>
    </source>
</evidence>
<keyword evidence="2 12" id="KW-0436">Ligase</keyword>
<feature type="domain" description="ATP-dependent DNA ligase family profile" evidence="14">
    <location>
        <begin position="347"/>
        <end position="481"/>
    </location>
</feature>
<dbReference type="InterPro" id="IPR012340">
    <property type="entry name" value="NA-bd_OB-fold"/>
</dbReference>
<dbReference type="CDD" id="cd07901">
    <property type="entry name" value="Adenylation_DNA_ligase_Arch_LigB"/>
    <property type="match status" value="1"/>
</dbReference>
<dbReference type="Pfam" id="PF04679">
    <property type="entry name" value="DNA_ligase_A_C"/>
    <property type="match status" value="1"/>
</dbReference>
<dbReference type="InterPro" id="IPR012310">
    <property type="entry name" value="DNA_ligase_ATP-dep_cent"/>
</dbReference>
<keyword evidence="3" id="KW-0132">Cell division</keyword>
<dbReference type="InterPro" id="IPR012308">
    <property type="entry name" value="DNA_ligase_ATP-dep_N"/>
</dbReference>
<dbReference type="GO" id="GO:0003677">
    <property type="term" value="F:DNA binding"/>
    <property type="evidence" value="ECO:0007669"/>
    <property type="project" value="InterPro"/>
</dbReference>
<comment type="catalytic activity">
    <reaction evidence="11 12">
        <text>ATP + (deoxyribonucleotide)n-3'-hydroxyl + 5'-phospho-(deoxyribonucleotide)m = (deoxyribonucleotide)n+m + AMP + diphosphate.</text>
        <dbReference type="EC" id="6.5.1.1"/>
    </reaction>
</comment>
<dbReference type="GO" id="GO:0006273">
    <property type="term" value="P:lagging strand elongation"/>
    <property type="evidence" value="ECO:0007669"/>
    <property type="project" value="TreeGrafter"/>
</dbReference>
<comment type="caution">
    <text evidence="15">The sequence shown here is derived from an EMBL/GenBank/DDBJ whole genome shotgun (WGS) entry which is preliminary data.</text>
</comment>
<gene>
    <name evidence="15" type="ORF">UW65_C0012G0010</name>
</gene>
<evidence type="ECO:0000259" key="14">
    <source>
        <dbReference type="PROSITE" id="PS50160"/>
    </source>
</evidence>
<dbReference type="InterPro" id="IPR036599">
    <property type="entry name" value="DNA_ligase_N_sf"/>
</dbReference>
<dbReference type="NCBIfam" id="TIGR00574">
    <property type="entry name" value="dnl1"/>
    <property type="match status" value="1"/>
</dbReference>
<comment type="similarity">
    <text evidence="1 13">Belongs to the ATP-dependent DNA ligase family.</text>
</comment>
<keyword evidence="7 12" id="KW-0067">ATP-binding</keyword>
<evidence type="ECO:0000256" key="6">
    <source>
        <dbReference type="ARBA" id="ARBA00022763"/>
    </source>
</evidence>
<dbReference type="GO" id="GO:0005524">
    <property type="term" value="F:ATP binding"/>
    <property type="evidence" value="ECO:0007669"/>
    <property type="project" value="UniProtKB-KW"/>
</dbReference>
<evidence type="ECO:0000256" key="7">
    <source>
        <dbReference type="ARBA" id="ARBA00022840"/>
    </source>
</evidence>
<dbReference type="GO" id="GO:0006281">
    <property type="term" value="P:DNA repair"/>
    <property type="evidence" value="ECO:0007669"/>
    <property type="project" value="UniProtKB-KW"/>
</dbReference>
<dbReference type="PANTHER" id="PTHR45674">
    <property type="entry name" value="DNA LIGASE 1/3 FAMILY MEMBER"/>
    <property type="match status" value="1"/>
</dbReference>
<sequence>MRYQLFCDYLERLEGTSKRLEITQILVELITRLNEKEVAAGVYLSLGYLNPPYNQLKFNMADKMVVRALAQAFGLTQSFVEASYGTSGDLGSVAKTLAEKAKKTKPVSITEMHRELVKLAKDVGTGSQERKVKLLAGTLGNLDPLSAKYTVRIVLGTTRLGFTEQTFIDALSNIVAGDKSASLKIEEKYNIHPDIGMITRCVKKGGLKGLDEVQIETGIPVLSQKAQRLSEPAEIVGKVGGIAWVEYKLDGTRVQLHIDRNKPNMDTFIAQNELFDFNKDKILAKTFTRTLEENTHQFPDIIESALRQIKAQSIILDGEAIGYDPKTGKYIPFQDTIQRKRKHDVGEYAKQIPMKYIVFDILFLNGKALTGMPLTKRHALLEQSLIEGGEIEIAQHIATSNPTKLWQHFELAKAKNLEGVIIKNPDAGYRAGAREFNWIKLKKSNTDLLEDTIDCVVLGYYLGRGSRVNFGIGGFLCGIWDPDKQRYVTLTKVGTGLRDEEWIELKQRCDKIKLNKPATNIEVAKALIPDVVTKPKIVVELGGDEITISKTHTSGFALRFPRLITFRSDKPPTETTSPKEILTLHKLARKGS</sequence>
<dbReference type="GO" id="GO:0006310">
    <property type="term" value="P:DNA recombination"/>
    <property type="evidence" value="ECO:0007669"/>
    <property type="project" value="UniProtKB-KW"/>
</dbReference>
<dbReference type="PROSITE" id="PS00697">
    <property type="entry name" value="DNA_LIGASE_A1"/>
    <property type="match status" value="1"/>
</dbReference>
<keyword evidence="8 12" id="KW-0233">DNA recombination</keyword>
<dbReference type="EMBL" id="LCJD01000012">
    <property type="protein sequence ID" value="KKT69792.1"/>
    <property type="molecule type" value="Genomic_DNA"/>
</dbReference>
<dbReference type="Gene3D" id="1.10.3260.10">
    <property type="entry name" value="DNA ligase, ATP-dependent, N-terminal domain"/>
    <property type="match status" value="1"/>
</dbReference>
<dbReference type="SUPFAM" id="SSF50249">
    <property type="entry name" value="Nucleic acid-binding proteins"/>
    <property type="match status" value="1"/>
</dbReference>
<dbReference type="GO" id="GO:0051301">
    <property type="term" value="P:cell division"/>
    <property type="evidence" value="ECO:0007669"/>
    <property type="project" value="UniProtKB-KW"/>
</dbReference>
<keyword evidence="5 12" id="KW-0547">Nucleotide-binding</keyword>
<dbReference type="SUPFAM" id="SSF117018">
    <property type="entry name" value="ATP-dependent DNA ligase DNA-binding domain"/>
    <property type="match status" value="1"/>
</dbReference>
<evidence type="ECO:0000313" key="15">
    <source>
        <dbReference type="EMBL" id="KKT69792.1"/>
    </source>
</evidence>
<dbReference type="SUPFAM" id="SSF56091">
    <property type="entry name" value="DNA ligase/mRNA capping enzyme, catalytic domain"/>
    <property type="match status" value="1"/>
</dbReference>
<evidence type="ECO:0000256" key="9">
    <source>
        <dbReference type="ARBA" id="ARBA00023204"/>
    </source>
</evidence>
<evidence type="ECO:0000256" key="5">
    <source>
        <dbReference type="ARBA" id="ARBA00022741"/>
    </source>
</evidence>
<dbReference type="GO" id="GO:0071897">
    <property type="term" value="P:DNA biosynthetic process"/>
    <property type="evidence" value="ECO:0007669"/>
    <property type="project" value="InterPro"/>
</dbReference>
<dbReference type="Proteomes" id="UP000034783">
    <property type="component" value="Unassembled WGS sequence"/>
</dbReference>
<keyword evidence="9 12" id="KW-0234">DNA repair</keyword>
<dbReference type="Pfam" id="PF04675">
    <property type="entry name" value="DNA_ligase_A_N"/>
    <property type="match status" value="1"/>
</dbReference>
<dbReference type="InterPro" id="IPR012309">
    <property type="entry name" value="DNA_ligase_ATP-dep_C"/>
</dbReference>
<evidence type="ECO:0000256" key="3">
    <source>
        <dbReference type="ARBA" id="ARBA00022618"/>
    </source>
</evidence>
<protein>
    <recommendedName>
        <fullName evidence="12">DNA ligase</fullName>
        <ecNumber evidence="12">6.5.1.1</ecNumber>
    </recommendedName>
</protein>
<evidence type="ECO:0000256" key="8">
    <source>
        <dbReference type="ARBA" id="ARBA00023172"/>
    </source>
</evidence>
<dbReference type="PROSITE" id="PS50160">
    <property type="entry name" value="DNA_LIGASE_A3"/>
    <property type="match status" value="1"/>
</dbReference>
<dbReference type="Pfam" id="PF01068">
    <property type="entry name" value="DNA_ligase_A_M"/>
    <property type="match status" value="1"/>
</dbReference>
<keyword evidence="4" id="KW-0235">DNA replication</keyword>
<dbReference type="EC" id="6.5.1.1" evidence="12"/>
<dbReference type="Gene3D" id="2.40.50.140">
    <property type="entry name" value="Nucleic acid-binding proteins"/>
    <property type="match status" value="1"/>
</dbReference>
<dbReference type="PANTHER" id="PTHR45674:SF4">
    <property type="entry name" value="DNA LIGASE 1"/>
    <property type="match status" value="1"/>
</dbReference>
<dbReference type="Gene3D" id="3.30.470.30">
    <property type="entry name" value="DNA ligase/mRNA capping enzyme"/>
    <property type="match status" value="1"/>
</dbReference>
<evidence type="ECO:0000256" key="12">
    <source>
        <dbReference type="RuleBase" id="RU000617"/>
    </source>
</evidence>
<name>A0A0G1LM30_UNCKA</name>
<keyword evidence="10" id="KW-0131">Cell cycle</keyword>
<keyword evidence="6 12" id="KW-0227">DNA damage</keyword>
<dbReference type="InterPro" id="IPR050191">
    <property type="entry name" value="ATP-dep_DNA_ligase"/>
</dbReference>
<evidence type="ECO:0000256" key="11">
    <source>
        <dbReference type="ARBA" id="ARBA00034003"/>
    </source>
</evidence>
<evidence type="ECO:0000313" key="16">
    <source>
        <dbReference type="Proteomes" id="UP000034783"/>
    </source>
</evidence>
<dbReference type="InterPro" id="IPR000977">
    <property type="entry name" value="DNA_ligase_ATP-dep"/>
</dbReference>
<reference evidence="15 16" key="1">
    <citation type="journal article" date="2015" name="Nature">
        <title>rRNA introns, odd ribosomes, and small enigmatic genomes across a large radiation of phyla.</title>
        <authorList>
            <person name="Brown C.T."/>
            <person name="Hug L.A."/>
            <person name="Thomas B.C."/>
            <person name="Sharon I."/>
            <person name="Castelle C.J."/>
            <person name="Singh A."/>
            <person name="Wilkins M.J."/>
            <person name="Williams K.H."/>
            <person name="Banfield J.F."/>
        </authorList>
    </citation>
    <scope>NUCLEOTIDE SEQUENCE [LARGE SCALE GENOMIC DNA]</scope>
</reference>